<sequence>MKLLTRICTSYRQWNYIKKWIYQDKLFNEFTNWIILNDCPSDPLPYELKEVFQKRNIKFHEFTFNMGRCTARNYGVNISNTKYVEHIDGDDLPLNIDTKLLENNSVDLIFFKIPHHRIDTSGKILPVLDNQKNIFYEGNQINEFYSLLFPKWGENVVIRPAGTLWKRDVFLSLGGYDERFTGAEDAQLLWKAYLKEVSFKWEDCAKQSYLEETGQKLESEYLPIGYLKFWYFVKETCPASIKDEVQKKIKAAHRQLLWKYKADMKIRSPENLMFRIKESIKWILLEK</sequence>
<dbReference type="InterPro" id="IPR029044">
    <property type="entry name" value="Nucleotide-diphossugar_trans"/>
</dbReference>
<comment type="caution">
    <text evidence="2">The sequence shown here is derived from an EMBL/GenBank/DDBJ whole genome shotgun (WGS) entry which is preliminary data.</text>
</comment>
<protein>
    <recommendedName>
        <fullName evidence="1">Glycosyltransferase 2-like prokaryotic type domain-containing protein</fullName>
    </recommendedName>
</protein>
<gene>
    <name evidence="2" type="ORF">ICL16_20825</name>
</gene>
<evidence type="ECO:0000259" key="1">
    <source>
        <dbReference type="Pfam" id="PF10111"/>
    </source>
</evidence>
<proteinExistence type="predicted"/>
<evidence type="ECO:0000313" key="3">
    <source>
        <dbReference type="Proteomes" id="UP000629098"/>
    </source>
</evidence>
<evidence type="ECO:0000313" key="2">
    <source>
        <dbReference type="EMBL" id="MBD2774444.1"/>
    </source>
</evidence>
<dbReference type="SUPFAM" id="SSF53448">
    <property type="entry name" value="Nucleotide-diphospho-sugar transferases"/>
    <property type="match status" value="1"/>
</dbReference>
<dbReference type="Proteomes" id="UP000629098">
    <property type="component" value="Unassembled WGS sequence"/>
</dbReference>
<feature type="domain" description="Glycosyltransferase 2-like prokaryotic type" evidence="1">
    <location>
        <begin position="14"/>
        <end position="197"/>
    </location>
</feature>
<dbReference type="InterPro" id="IPR019290">
    <property type="entry name" value="GlycosylTrfase-like_prok"/>
</dbReference>
<name>A0A8J6XF25_9CYAN</name>
<organism evidence="2 3">
    <name type="scientific">Iningainema tapete BLCC-T55</name>
    <dbReference type="NCBI Taxonomy" id="2748662"/>
    <lineage>
        <taxon>Bacteria</taxon>
        <taxon>Bacillati</taxon>
        <taxon>Cyanobacteriota</taxon>
        <taxon>Cyanophyceae</taxon>
        <taxon>Nostocales</taxon>
        <taxon>Scytonemataceae</taxon>
        <taxon>Iningainema tapete</taxon>
    </lineage>
</organism>
<dbReference type="EMBL" id="JACXAE010000071">
    <property type="protein sequence ID" value="MBD2774444.1"/>
    <property type="molecule type" value="Genomic_DNA"/>
</dbReference>
<keyword evidence="3" id="KW-1185">Reference proteome</keyword>
<accession>A0A8J6XF25</accession>
<dbReference type="RefSeq" id="WP_190831502.1">
    <property type="nucleotide sequence ID" value="NZ_CAWPPI010000071.1"/>
</dbReference>
<dbReference type="Gene3D" id="3.90.550.10">
    <property type="entry name" value="Spore Coat Polysaccharide Biosynthesis Protein SpsA, Chain A"/>
    <property type="match status" value="1"/>
</dbReference>
<dbReference type="Pfam" id="PF10111">
    <property type="entry name" value="Glyco_tranf_2_2"/>
    <property type="match status" value="1"/>
</dbReference>
<reference evidence="2" key="1">
    <citation type="submission" date="2020-09" db="EMBL/GenBank/DDBJ databases">
        <title>Iningainema tapete sp. nov. (Scytonemataceae, Cyanobacteria) from greenhouses in central Florida (USA) produces two types of nodularin with biosynthetic potential for microcystin-LR and anabaenopeptins.</title>
        <authorList>
            <person name="Berthold D.E."/>
            <person name="Lefler F.W."/>
            <person name="Huang I.-S."/>
            <person name="Abdulla H."/>
            <person name="Zimba P.V."/>
            <person name="Laughinghouse H.D. IV."/>
        </authorList>
    </citation>
    <scope>NUCLEOTIDE SEQUENCE</scope>
    <source>
        <strain evidence="2">BLCCT55</strain>
    </source>
</reference>
<dbReference type="AlphaFoldDB" id="A0A8J6XF25"/>